<evidence type="ECO:0000256" key="2">
    <source>
        <dbReference type="ARBA" id="ARBA00022448"/>
    </source>
</evidence>
<dbReference type="SUPFAM" id="SSF109604">
    <property type="entry name" value="HD-domain/PDEase-like"/>
    <property type="match status" value="1"/>
</dbReference>
<dbReference type="GO" id="GO:0016887">
    <property type="term" value="F:ATP hydrolysis activity"/>
    <property type="evidence" value="ECO:0007669"/>
    <property type="project" value="InterPro"/>
</dbReference>
<dbReference type="InterPro" id="IPR027417">
    <property type="entry name" value="P-loop_NTPase"/>
</dbReference>
<proteinExistence type="inferred from homology"/>
<dbReference type="Gene3D" id="1.10.3210.10">
    <property type="entry name" value="Hypothetical protein af1432"/>
    <property type="match status" value="1"/>
</dbReference>
<reference evidence="5" key="1">
    <citation type="submission" date="2017-10" db="EMBL/GenBank/DDBJ databases">
        <title>Whole genome sequencing of various Bordetella species.</title>
        <authorList>
            <person name="Weigand M.R."/>
            <person name="Loparev V."/>
            <person name="Peng Y."/>
            <person name="Bowden K.E."/>
            <person name="Tondella M.L."/>
            <person name="Williams M.M."/>
        </authorList>
    </citation>
    <scope>NUCLEOTIDE SEQUENCE [LARGE SCALE GENOMIC DNA]</scope>
    <source>
        <strain evidence="5">H720</strain>
    </source>
</reference>
<dbReference type="PANTHER" id="PTHR43335">
    <property type="entry name" value="ABC TRANSPORTER, ATP-BINDING PROTEIN"/>
    <property type="match status" value="1"/>
</dbReference>
<feature type="domain" description="ABC transporter" evidence="3">
    <location>
        <begin position="202"/>
        <end position="403"/>
    </location>
</feature>
<dbReference type="InterPro" id="IPR006674">
    <property type="entry name" value="HD_domain"/>
</dbReference>
<evidence type="ECO:0000313" key="5">
    <source>
        <dbReference type="Proteomes" id="UP000282741"/>
    </source>
</evidence>
<dbReference type="PROSITE" id="PS50893">
    <property type="entry name" value="ABC_TRANSPORTER_2"/>
    <property type="match status" value="1"/>
</dbReference>
<protein>
    <recommendedName>
        <fullName evidence="3">ABC transporter domain-containing protein</fullName>
    </recommendedName>
</protein>
<evidence type="ECO:0000259" key="3">
    <source>
        <dbReference type="PROSITE" id="PS50893"/>
    </source>
</evidence>
<organism evidence="4 5">
    <name type="scientific">Bordetella hinzii</name>
    <dbReference type="NCBI Taxonomy" id="103855"/>
    <lineage>
        <taxon>Bacteria</taxon>
        <taxon>Pseudomonadati</taxon>
        <taxon>Pseudomonadota</taxon>
        <taxon>Betaproteobacteria</taxon>
        <taxon>Burkholderiales</taxon>
        <taxon>Alcaligenaceae</taxon>
        <taxon>Bordetella</taxon>
    </lineage>
</organism>
<dbReference type="Gene3D" id="3.40.50.300">
    <property type="entry name" value="P-loop containing nucleotide triphosphate hydrolases"/>
    <property type="match status" value="1"/>
</dbReference>
<sequence length="404" mass="44035">MNPTPLERQLSFLREIDQLKRVLRMTPLIDRSRRENSAEHSWHLAMYALILAEHAAAPVDVLRVVKMLLVHDIVEIDAGDAPLHDAAARAGQAEREQAAARRIFSLLPPEQAAELRALWDEFEAGASDDARFARSLDRLQPLLHNTATGGGTWVDGRVSEEQVMARYGPAIEGGAPALWAEAARRVRKHFHPPTLDDSTAMLRIDNLGKRYGDHAVFQGLTHTFGPGCVALCEQESTGKSSLLGIIAGVLAADEGEVWIAGHSLAREPRQALARLAYVPDDCLRQPGQTGIELLRQTAAAKNVPLDEATLELARRLGLEPHLEKRFDQMSTGTRRKVFLAAAALGQPAVVIADGPDKGLDAQARAVLADTFGHWARDRVVLFASHDPDLVRACGARVADVGALR</sequence>
<dbReference type="GO" id="GO:0005524">
    <property type="term" value="F:ATP binding"/>
    <property type="evidence" value="ECO:0007669"/>
    <property type="project" value="InterPro"/>
</dbReference>
<comment type="similarity">
    <text evidence="1">Belongs to the ABC transporter superfamily.</text>
</comment>
<dbReference type="SUPFAM" id="SSF52540">
    <property type="entry name" value="P-loop containing nucleoside triphosphate hydrolases"/>
    <property type="match status" value="1"/>
</dbReference>
<accession>A0AAN1RXD2</accession>
<evidence type="ECO:0000256" key="1">
    <source>
        <dbReference type="ARBA" id="ARBA00005417"/>
    </source>
</evidence>
<dbReference type="AlphaFoldDB" id="A0AAN1RXD2"/>
<evidence type="ECO:0000313" key="4">
    <source>
        <dbReference type="EMBL" id="AZW17585.1"/>
    </source>
</evidence>
<dbReference type="Proteomes" id="UP000282741">
    <property type="component" value="Chromosome"/>
</dbReference>
<dbReference type="Pfam" id="PF00005">
    <property type="entry name" value="ABC_tran"/>
    <property type="match status" value="1"/>
</dbReference>
<dbReference type="EMBL" id="CP024172">
    <property type="protein sequence ID" value="AZW17585.1"/>
    <property type="molecule type" value="Genomic_DNA"/>
</dbReference>
<dbReference type="Pfam" id="PF13023">
    <property type="entry name" value="HD_3"/>
    <property type="match status" value="1"/>
</dbReference>
<gene>
    <name evidence="4" type="ORF">CS347_12820</name>
</gene>
<dbReference type="InterPro" id="IPR003439">
    <property type="entry name" value="ABC_transporter-like_ATP-bd"/>
</dbReference>
<keyword evidence="2" id="KW-0813">Transport</keyword>
<name>A0AAN1RXD2_9BORD</name>